<feature type="transmembrane region" description="Helical" evidence="8">
    <location>
        <begin position="954"/>
        <end position="975"/>
    </location>
</feature>
<evidence type="ECO:0000313" key="10">
    <source>
        <dbReference type="Proteomes" id="UP000631034"/>
    </source>
</evidence>
<keyword evidence="4" id="KW-0997">Cell inner membrane</keyword>
<dbReference type="PANTHER" id="PTHR32063">
    <property type="match status" value="1"/>
</dbReference>
<feature type="transmembrane region" description="Helical" evidence="8">
    <location>
        <begin position="363"/>
        <end position="384"/>
    </location>
</feature>
<evidence type="ECO:0000256" key="6">
    <source>
        <dbReference type="ARBA" id="ARBA00022989"/>
    </source>
</evidence>
<keyword evidence="7 8" id="KW-0472">Membrane</keyword>
<feature type="transmembrane region" description="Helical" evidence="8">
    <location>
        <begin position="431"/>
        <end position="451"/>
    </location>
</feature>
<dbReference type="SUPFAM" id="SSF82693">
    <property type="entry name" value="Multidrug efflux transporter AcrB pore domain, PN1, PN2, PC1 and PC2 subdomains"/>
    <property type="match status" value="4"/>
</dbReference>
<dbReference type="Proteomes" id="UP000631034">
    <property type="component" value="Unassembled WGS sequence"/>
</dbReference>
<dbReference type="Pfam" id="PF00873">
    <property type="entry name" value="ACR_tran"/>
    <property type="match status" value="1"/>
</dbReference>
<dbReference type="SUPFAM" id="SSF82714">
    <property type="entry name" value="Multidrug efflux transporter AcrB TolC docking domain, DN and DC subdomains"/>
    <property type="match status" value="2"/>
</dbReference>
<comment type="subcellular location">
    <subcellularLocation>
        <location evidence="1">Cell inner membrane</location>
        <topology evidence="1">Multi-pass membrane protein</topology>
    </subcellularLocation>
</comment>
<dbReference type="RefSeq" id="WP_192533218.1">
    <property type="nucleotide sequence ID" value="NZ_JACZHT010000001.1"/>
</dbReference>
<feature type="transmembrane region" description="Helical" evidence="8">
    <location>
        <begin position="851"/>
        <end position="870"/>
    </location>
</feature>
<protein>
    <submittedName>
        <fullName evidence="9">Efflux RND transporter permease subunit</fullName>
    </submittedName>
</protein>
<dbReference type="FunFam" id="1.20.1640.10:FF:000001">
    <property type="entry name" value="Efflux pump membrane transporter"/>
    <property type="match status" value="1"/>
</dbReference>
<feature type="transmembrane region" description="Helical" evidence="8">
    <location>
        <begin position="463"/>
        <end position="481"/>
    </location>
</feature>
<dbReference type="PRINTS" id="PR00702">
    <property type="entry name" value="ACRIFLAVINRP"/>
</dbReference>
<keyword evidence="10" id="KW-1185">Reference proteome</keyword>
<feature type="transmembrane region" description="Helical" evidence="8">
    <location>
        <begin position="877"/>
        <end position="896"/>
    </location>
</feature>
<dbReference type="AlphaFoldDB" id="A0A8J6YM46"/>
<dbReference type="Gene3D" id="3.30.70.1430">
    <property type="entry name" value="Multidrug efflux transporter AcrB pore domain"/>
    <property type="match status" value="2"/>
</dbReference>
<dbReference type="Gene3D" id="3.30.70.1440">
    <property type="entry name" value="Multidrug efflux transporter AcrB pore domain"/>
    <property type="match status" value="1"/>
</dbReference>
<dbReference type="Gene3D" id="3.30.70.1320">
    <property type="entry name" value="Multidrug efflux transporter AcrB pore domain like"/>
    <property type="match status" value="1"/>
</dbReference>
<feature type="transmembrane region" description="Helical" evidence="8">
    <location>
        <begin position="390"/>
        <end position="410"/>
    </location>
</feature>
<evidence type="ECO:0000256" key="3">
    <source>
        <dbReference type="ARBA" id="ARBA00022475"/>
    </source>
</evidence>
<comment type="caution">
    <text evidence="9">The sequence shown here is derived from an EMBL/GenBank/DDBJ whole genome shotgun (WGS) entry which is preliminary data.</text>
</comment>
<name>A0A8J6YM46_9PROT</name>
<evidence type="ECO:0000256" key="4">
    <source>
        <dbReference type="ARBA" id="ARBA00022519"/>
    </source>
</evidence>
<dbReference type="InterPro" id="IPR027463">
    <property type="entry name" value="AcrB_DN_DC_subdom"/>
</dbReference>
<feature type="transmembrane region" description="Helical" evidence="8">
    <location>
        <begin position="338"/>
        <end position="356"/>
    </location>
</feature>
<dbReference type="Gene3D" id="1.20.1640.10">
    <property type="entry name" value="Multidrug efflux transporter AcrB transmembrane domain"/>
    <property type="match status" value="2"/>
</dbReference>
<organism evidence="9 10">
    <name type="scientific">Phaeovibrio sulfidiphilus</name>
    <dbReference type="NCBI Taxonomy" id="1220600"/>
    <lineage>
        <taxon>Bacteria</taxon>
        <taxon>Pseudomonadati</taxon>
        <taxon>Pseudomonadota</taxon>
        <taxon>Alphaproteobacteria</taxon>
        <taxon>Rhodospirillales</taxon>
        <taxon>Rhodospirillaceae</taxon>
        <taxon>Phaeovibrio</taxon>
    </lineage>
</organism>
<dbReference type="PANTHER" id="PTHR32063:SF28">
    <property type="entry name" value="BLR2861 PROTEIN"/>
    <property type="match status" value="1"/>
</dbReference>
<gene>
    <name evidence="9" type="ORF">IHV25_01630</name>
</gene>
<feature type="transmembrane region" description="Helical" evidence="8">
    <location>
        <begin position="12"/>
        <end position="30"/>
    </location>
</feature>
<feature type="transmembrane region" description="Helical" evidence="8">
    <location>
        <begin position="525"/>
        <end position="545"/>
    </location>
</feature>
<evidence type="ECO:0000256" key="7">
    <source>
        <dbReference type="ARBA" id="ARBA00023136"/>
    </source>
</evidence>
<accession>A0A8J6YM46</accession>
<sequence length="1051" mass="114112">MHLFDIFIRRPVLATVVSLLIFVVGLNSALKLQVRQYPEMQNTVITVSVNYPGADADLIQGFITQPLQESIATAEGLDYIVSSSYQSTSQIKAYVILNSDPNAAMTEVSSKVSEVRSVLPRGMDDPVIVKDTGDTFPISFVAFYSNDHSSSQIVDYLNRTVKPVISAIPGISEPKVFGNLGFSIRVWLDPERMAQQGLTPMDVQQALTANSYTSAAGATKSDLETFNLKARTDLTDVEEFNNLVVFNDGSRLVRLRDIASVELAAENTDASMFANGKVASFMALYGTPEANPLSVMKEFKTNVLPDIKRQLPEGMSAEIFYDSTTYIEASIAEVVETIWIAVVIVTFVIFMFMGSLRSVTIPVVTMPLSIIGVCAILVALGFSINLLTLLAVVLAIGLVVDDAIVVVENIHRHIEEGKSPFQAAIIGTREIAAPVISMTITLAAVYAPIAFMGGITGALFKEFALTLAGSVVVSGIVALTLSPMMCSKILRQEPKDGLAARLDAIFDKVQHIYVRLLKGNLEFRAPAVIFALIVFVSLPFLFLSIPSELAPEEDQGALLSSLQGPKQANNDYMNTWLLEMHDKLMNRGTYPEVDRTFLLGGGRGTINTAFGGVTMVPWGERDRTTMDMKRDFQGTLNTLAGVRAVSFAPSVLPGADGLPIQFVVTSTSSYEAMAEIADEFLRRAKASGLLIYVDNDLEFDTPRLGIDIDRDKAGAYGVSMQDIGMAMALMTGGNYISRVNLGGRSYKVIQQVPDDMRRDAHSIGRFHVRTDSGELIPLSSLITETTEVQPQVLNQFNQLNSFTISGVPMPGFTAGDVLDGLKAIGSELLTKGYSIDYTGPLRQYVKEGNTLVLTFVLALIIIYLVLAAQFESLRDPLVIMVSVPLSISGALIPLVVDSHLPGGSLSMNIYSQVGLVTLIGLITKHGILMCEVAKERQIQENLSKTEAILVAASLRLRPILMTTAAMVFALIPLLMSKGAGAESRHAIAIVIVFGMSIGTLFTLFILPVIYTFLASDHRRTEEDLIREQGIEALNLEEEKARLEGAAPRPAV</sequence>
<dbReference type="SUPFAM" id="SSF82866">
    <property type="entry name" value="Multidrug efflux transporter AcrB transmembrane domain"/>
    <property type="match status" value="2"/>
</dbReference>
<evidence type="ECO:0000256" key="8">
    <source>
        <dbReference type="SAM" id="Phobius"/>
    </source>
</evidence>
<keyword evidence="6 8" id="KW-1133">Transmembrane helix</keyword>
<dbReference type="EMBL" id="JACZHT010000001">
    <property type="protein sequence ID" value="MBE1236354.1"/>
    <property type="molecule type" value="Genomic_DNA"/>
</dbReference>
<evidence type="ECO:0000313" key="9">
    <source>
        <dbReference type="EMBL" id="MBE1236354.1"/>
    </source>
</evidence>
<evidence type="ECO:0000256" key="2">
    <source>
        <dbReference type="ARBA" id="ARBA00022448"/>
    </source>
</evidence>
<feature type="transmembrane region" description="Helical" evidence="8">
    <location>
        <begin position="908"/>
        <end position="933"/>
    </location>
</feature>
<dbReference type="InterPro" id="IPR001036">
    <property type="entry name" value="Acrflvin-R"/>
</dbReference>
<evidence type="ECO:0000256" key="5">
    <source>
        <dbReference type="ARBA" id="ARBA00022692"/>
    </source>
</evidence>
<feature type="transmembrane region" description="Helical" evidence="8">
    <location>
        <begin position="987"/>
        <end position="1013"/>
    </location>
</feature>
<proteinExistence type="predicted"/>
<dbReference type="GO" id="GO:0042910">
    <property type="term" value="F:xenobiotic transmembrane transporter activity"/>
    <property type="evidence" value="ECO:0007669"/>
    <property type="project" value="TreeGrafter"/>
</dbReference>
<keyword evidence="5 8" id="KW-0812">Transmembrane</keyword>
<evidence type="ECO:0000256" key="1">
    <source>
        <dbReference type="ARBA" id="ARBA00004429"/>
    </source>
</evidence>
<dbReference type="GO" id="GO:0005886">
    <property type="term" value="C:plasma membrane"/>
    <property type="evidence" value="ECO:0007669"/>
    <property type="project" value="UniProtKB-SubCell"/>
</dbReference>
<reference evidence="9" key="1">
    <citation type="submission" date="2020-10" db="EMBL/GenBank/DDBJ databases">
        <title>Genome sequence of the unusual species of purple photosynthetic bacteria, Phaeovibrio sulfidiphilus DSM 23193, type strain.</title>
        <authorList>
            <person name="Kyndt J.A."/>
            <person name="Meyer T.E."/>
        </authorList>
    </citation>
    <scope>NUCLEOTIDE SEQUENCE</scope>
    <source>
        <strain evidence="9">DSM 23193</strain>
    </source>
</reference>
<keyword evidence="2" id="KW-0813">Transport</keyword>
<keyword evidence="3" id="KW-1003">Cell membrane</keyword>
<dbReference type="Gene3D" id="3.30.2090.10">
    <property type="entry name" value="Multidrug efflux transporter AcrB TolC docking domain, DN and DC subdomains"/>
    <property type="match status" value="2"/>
</dbReference>